<evidence type="ECO:0000313" key="2">
    <source>
        <dbReference type="EMBL" id="MQM20313.1"/>
    </source>
</evidence>
<dbReference type="AlphaFoldDB" id="A0A843XMA1"/>
<feature type="non-terminal residue" evidence="2">
    <location>
        <position position="228"/>
    </location>
</feature>
<keyword evidence="3" id="KW-1185">Reference proteome</keyword>
<proteinExistence type="predicted"/>
<evidence type="ECO:0000313" key="3">
    <source>
        <dbReference type="Proteomes" id="UP000652761"/>
    </source>
</evidence>
<accession>A0A843XMA1</accession>
<name>A0A843XMA1_COLES</name>
<protein>
    <submittedName>
        <fullName evidence="2">Uncharacterized protein</fullName>
    </submittedName>
</protein>
<comment type="caution">
    <text evidence="2">The sequence shown here is derived from an EMBL/GenBank/DDBJ whole genome shotgun (WGS) entry which is preliminary data.</text>
</comment>
<feature type="transmembrane region" description="Helical" evidence="1">
    <location>
        <begin position="43"/>
        <end position="63"/>
    </location>
</feature>
<keyword evidence="1" id="KW-1133">Transmembrane helix</keyword>
<keyword evidence="1" id="KW-0812">Transmembrane</keyword>
<dbReference type="Proteomes" id="UP000652761">
    <property type="component" value="Unassembled WGS sequence"/>
</dbReference>
<evidence type="ECO:0000256" key="1">
    <source>
        <dbReference type="SAM" id="Phobius"/>
    </source>
</evidence>
<keyword evidence="1" id="KW-0472">Membrane</keyword>
<feature type="transmembrane region" description="Helical" evidence="1">
    <location>
        <begin position="70"/>
        <end position="94"/>
    </location>
</feature>
<sequence length="228" mass="24237">MVVPKKGTSTMLARPCRVVLSWLAFQQGPGVSCKRVLLLLLGVRAASVVAIFAHAAAEFIVGLHIRGVSLLDVCLALCACAPLGAVLCSVGIFAQAKQMFVCHAAPLVEHCDTYLWLFPALCWLVVNSGEVLPGIFSVGSGRGLRYAAVVLAIAFWSVFQERRLGGSSGGAPEPSTWVSSVKGGAFDRVSGRGAGQVSRLRWWDFVCPEGREVCFISRTLCALLDGSL</sequence>
<dbReference type="EMBL" id="NMUH01009709">
    <property type="protein sequence ID" value="MQM20313.1"/>
    <property type="molecule type" value="Genomic_DNA"/>
</dbReference>
<gene>
    <name evidence="2" type="ORF">Taro_053332</name>
</gene>
<reference evidence="2" key="1">
    <citation type="submission" date="2017-07" db="EMBL/GenBank/DDBJ databases">
        <title>Taro Niue Genome Assembly and Annotation.</title>
        <authorList>
            <person name="Atibalentja N."/>
            <person name="Keating K."/>
            <person name="Fields C.J."/>
        </authorList>
    </citation>
    <scope>NUCLEOTIDE SEQUENCE</scope>
    <source>
        <strain evidence="2">Niue_2</strain>
        <tissue evidence="2">Leaf</tissue>
    </source>
</reference>
<feature type="transmembrane region" description="Helical" evidence="1">
    <location>
        <begin position="143"/>
        <end position="159"/>
    </location>
</feature>
<feature type="transmembrane region" description="Helical" evidence="1">
    <location>
        <begin position="114"/>
        <end position="136"/>
    </location>
</feature>
<organism evidence="2 3">
    <name type="scientific">Colocasia esculenta</name>
    <name type="common">Wild taro</name>
    <name type="synonym">Arum esculentum</name>
    <dbReference type="NCBI Taxonomy" id="4460"/>
    <lineage>
        <taxon>Eukaryota</taxon>
        <taxon>Viridiplantae</taxon>
        <taxon>Streptophyta</taxon>
        <taxon>Embryophyta</taxon>
        <taxon>Tracheophyta</taxon>
        <taxon>Spermatophyta</taxon>
        <taxon>Magnoliopsida</taxon>
        <taxon>Liliopsida</taxon>
        <taxon>Araceae</taxon>
        <taxon>Aroideae</taxon>
        <taxon>Colocasieae</taxon>
        <taxon>Colocasia</taxon>
    </lineage>
</organism>